<dbReference type="Gene3D" id="3.90.840.10">
    <property type="entry name" value="Thiol-activated cytolysin superfamily/Thiol-activated cytolysin, alpha-beta domain"/>
    <property type="match status" value="1"/>
</dbReference>
<reference evidence="16" key="1">
    <citation type="submission" date="2015-10" db="EMBL/GenBank/DDBJ databases">
        <title>Complete Genome Sequencing of Klebsiella sp. strain G5.</title>
        <authorList>
            <person name="Chan K.-G."/>
            <person name="Chen J.-W."/>
        </authorList>
    </citation>
    <scope>NUCLEOTIDE SEQUENCE [LARGE SCALE GENOMIC DNA]</scope>
    <source>
        <strain evidence="16">G5</strain>
    </source>
</reference>
<evidence type="ECO:0000313" key="16">
    <source>
        <dbReference type="Proteomes" id="UP000069162"/>
    </source>
</evidence>
<dbReference type="EMBL" id="CP012871">
    <property type="protein sequence ID" value="ALR76056.1"/>
    <property type="molecule type" value="Genomic_DNA"/>
</dbReference>
<evidence type="ECO:0000256" key="1">
    <source>
        <dbReference type="ARBA" id="ARBA00004301"/>
    </source>
</evidence>
<sequence>MSDIDQKIAELKYNPAEVLAFKGEKIESFKKAEGKNNDGKYIVITREKINISSQNVDIGIVDAMTDLTYPGAVVLADTDLVENRPSLISAKRSAVDFVIDLPGMEQDAIFNIADPKYGNIRSAIDEKFNMWARTYADTHSIVARSFYNESMIASEMQMLVKFGFGIKQAEKELSIDFSAVRERKSSVFIASFRQIFYTVSMSGLPAKPSELFADDVNWDALERQGAGNSAPPALVYKVAYGRNIFVKLETNHSSNEVESAFKAVMKDVNASANAKYKDILDNTTFTAVVLGGGVNGQNEIISSKDISKINQVIAKYSMCNTSNPGYPVSYSTVFLKDNKVAVVNSSTDYIQTTYTEYQNADITLKHTGGYVAQFRVEWDDVNYDDNGNKTVQRCGWDGNSKDRTAPFSTNISLQGNAENVCVFAKECTGLAWEWWRTVFDKKNIPLVRSRTFEIYGTTLNQKYKITPDA</sequence>
<dbReference type="OrthoDB" id="4230213at2"/>
<dbReference type="InterPro" id="IPR036359">
    <property type="entry name" value="Thiol_cytolysin_sf"/>
</dbReference>
<comment type="subcellular location">
    <subcellularLocation>
        <location evidence="1">Host membrane</location>
        <topology evidence="1">Multi-pass membrane protein</topology>
    </subcellularLocation>
    <subcellularLocation>
        <location evidence="2">Secreted</location>
    </subcellularLocation>
</comment>
<comment type="similarity">
    <text evidence="3">Belongs to the cholesterol-dependent cytolysin family.</text>
</comment>
<dbReference type="GO" id="GO:0031640">
    <property type="term" value="P:killing of cells of another organism"/>
    <property type="evidence" value="ECO:0007669"/>
    <property type="project" value="UniProtKB-KW"/>
</dbReference>
<organism evidence="15 16">
    <name type="scientific">[Enterobacter] lignolyticus</name>
    <dbReference type="NCBI Taxonomy" id="1334193"/>
    <lineage>
        <taxon>Bacteria</taxon>
        <taxon>Pseudomonadati</taxon>
        <taxon>Pseudomonadota</taxon>
        <taxon>Gammaproteobacteria</taxon>
        <taxon>Enterobacterales</taxon>
        <taxon>Enterobacteriaceae</taxon>
        <taxon>Pluralibacter</taxon>
    </lineage>
</organism>
<keyword evidence="6" id="KW-0800">Toxin</keyword>
<feature type="domain" description="Thiol-activated cytolysin C-terminal" evidence="14">
    <location>
        <begin position="362"/>
        <end position="461"/>
    </location>
</feature>
<accession>A0A806X3B3</accession>
<dbReference type="InterPro" id="IPR035390">
    <property type="entry name" value="Thiol_cytolys_C"/>
</dbReference>
<dbReference type="Gene3D" id="2.60.40.1430">
    <property type="entry name" value="Perfringolysin, domain 4"/>
    <property type="match status" value="1"/>
</dbReference>
<proteinExistence type="inferred from homology"/>
<dbReference type="AlphaFoldDB" id="A0A806X3B3"/>
<evidence type="ECO:0000256" key="2">
    <source>
        <dbReference type="ARBA" id="ARBA00004613"/>
    </source>
</evidence>
<evidence type="ECO:0000256" key="3">
    <source>
        <dbReference type="ARBA" id="ARBA00008503"/>
    </source>
</evidence>
<dbReference type="Pfam" id="PF17440">
    <property type="entry name" value="Thiol_cytolys_C"/>
    <property type="match status" value="1"/>
</dbReference>
<evidence type="ECO:0000256" key="5">
    <source>
        <dbReference type="ARBA" id="ARBA00022525"/>
    </source>
</evidence>
<dbReference type="PRINTS" id="PR01400">
    <property type="entry name" value="TACYTOLYSIN"/>
</dbReference>
<dbReference type="PROSITE" id="PS00481">
    <property type="entry name" value="THIOL_CYTOLYSINS"/>
    <property type="match status" value="1"/>
</dbReference>
<protein>
    <recommendedName>
        <fullName evidence="14">Thiol-activated cytolysin C-terminal domain-containing protein</fullName>
    </recommendedName>
</protein>
<keyword evidence="11" id="KW-0843">Virulence</keyword>
<evidence type="ECO:0000256" key="13">
    <source>
        <dbReference type="ARBA" id="ARBA00023136"/>
    </source>
</evidence>
<dbReference type="Proteomes" id="UP000069162">
    <property type="component" value="Chromosome"/>
</dbReference>
<evidence type="ECO:0000256" key="8">
    <source>
        <dbReference type="ARBA" id="ARBA00022735"/>
    </source>
</evidence>
<dbReference type="GO" id="GO:0090729">
    <property type="term" value="F:toxin activity"/>
    <property type="evidence" value="ECO:0007669"/>
    <property type="project" value="UniProtKB-KW"/>
</dbReference>
<dbReference type="InterPro" id="IPR001869">
    <property type="entry name" value="Thiol_cytolysin"/>
</dbReference>
<evidence type="ECO:0000256" key="12">
    <source>
        <dbReference type="ARBA" id="ARBA00023121"/>
    </source>
</evidence>
<dbReference type="Gene3D" id="3.40.30.40">
    <property type="entry name" value="Perfringolysin"/>
    <property type="match status" value="1"/>
</dbReference>
<evidence type="ECO:0000256" key="6">
    <source>
        <dbReference type="ARBA" id="ARBA00022656"/>
    </source>
</evidence>
<keyword evidence="13" id="KW-0472">Membrane</keyword>
<evidence type="ECO:0000256" key="10">
    <source>
        <dbReference type="ARBA" id="ARBA00022870"/>
    </source>
</evidence>
<dbReference type="SUPFAM" id="SSF56978">
    <property type="entry name" value="Perfringolysin"/>
    <property type="match status" value="1"/>
</dbReference>
<keyword evidence="5" id="KW-0964">Secreted</keyword>
<evidence type="ECO:0000313" key="15">
    <source>
        <dbReference type="EMBL" id="ALR76056.1"/>
    </source>
</evidence>
<keyword evidence="8" id="KW-0354">Hemolysis</keyword>
<dbReference type="GO" id="GO:0005576">
    <property type="term" value="C:extracellular region"/>
    <property type="evidence" value="ECO:0007669"/>
    <property type="project" value="UniProtKB-SubCell"/>
</dbReference>
<dbReference type="GO" id="GO:0033644">
    <property type="term" value="C:host cell membrane"/>
    <property type="evidence" value="ECO:0007669"/>
    <property type="project" value="UniProtKB-SubCell"/>
</dbReference>
<keyword evidence="4" id="KW-1134">Transmembrane beta strand</keyword>
<keyword evidence="10" id="KW-1043">Host membrane</keyword>
<dbReference type="Gene3D" id="3.30.1040.20">
    <property type="match status" value="1"/>
</dbReference>
<keyword evidence="7" id="KW-0812">Transmembrane</keyword>
<evidence type="ECO:0000256" key="4">
    <source>
        <dbReference type="ARBA" id="ARBA00022452"/>
    </source>
</evidence>
<evidence type="ECO:0000256" key="11">
    <source>
        <dbReference type="ARBA" id="ARBA00023026"/>
    </source>
</evidence>
<evidence type="ECO:0000256" key="7">
    <source>
        <dbReference type="ARBA" id="ARBA00022692"/>
    </source>
</evidence>
<evidence type="ECO:0000259" key="14">
    <source>
        <dbReference type="Pfam" id="PF17440"/>
    </source>
</evidence>
<dbReference type="Pfam" id="PF01289">
    <property type="entry name" value="Thiol_cytolysin"/>
    <property type="match status" value="1"/>
</dbReference>
<dbReference type="OMA" id="THKTWDG"/>
<gene>
    <name evidence="15" type="ORF">AO703_07025</name>
</gene>
<dbReference type="InterPro" id="IPR036363">
    <property type="entry name" value="Thiol_cytolysin_ab_sf"/>
</dbReference>
<name>A0A806X3B3_9ENTR</name>
<keyword evidence="12" id="KW-0446">Lipid-binding</keyword>
<dbReference type="KEGG" id="kle:AO703_07025"/>
<evidence type="ECO:0000256" key="9">
    <source>
        <dbReference type="ARBA" id="ARBA00022852"/>
    </source>
</evidence>
<dbReference type="RefSeq" id="WP_013367036.1">
    <property type="nucleotide sequence ID" value="NZ_CP012871.1"/>
</dbReference>
<dbReference type="GO" id="GO:0015485">
    <property type="term" value="F:cholesterol binding"/>
    <property type="evidence" value="ECO:0007669"/>
    <property type="project" value="InterPro"/>
</dbReference>
<keyword evidence="9" id="KW-0204">Cytolysis</keyword>
<dbReference type="InterPro" id="IPR038700">
    <property type="entry name" value="Thiol_cytolys_C_sf"/>
</dbReference>